<dbReference type="CDD" id="cd00833">
    <property type="entry name" value="PKS"/>
    <property type="match status" value="2"/>
</dbReference>
<dbReference type="Gene3D" id="3.40.50.720">
    <property type="entry name" value="NAD(P)-binding Rossmann-like Domain"/>
    <property type="match status" value="1"/>
</dbReference>
<feature type="domain" description="Ketosynthase family 3 (KS3)" evidence="9">
    <location>
        <begin position="1026"/>
        <end position="1451"/>
    </location>
</feature>
<dbReference type="SUPFAM" id="SSF53901">
    <property type="entry name" value="Thiolase-like"/>
    <property type="match status" value="2"/>
</dbReference>
<dbReference type="InterPro" id="IPR015421">
    <property type="entry name" value="PyrdxlP-dep_Trfase_major"/>
</dbReference>
<dbReference type="InterPro" id="IPR032821">
    <property type="entry name" value="PKS_assoc"/>
</dbReference>
<dbReference type="InterPro" id="IPR042104">
    <property type="entry name" value="PKS_dehydratase_sf"/>
</dbReference>
<keyword evidence="2" id="KW-0596">Phosphopantetheine</keyword>
<dbReference type="CDD" id="cd08953">
    <property type="entry name" value="KR_2_SDR_x"/>
    <property type="match status" value="1"/>
</dbReference>
<dbReference type="Gene3D" id="3.40.640.10">
    <property type="entry name" value="Type I PLP-dependent aspartate aminotransferase-like (Major domain)"/>
    <property type="match status" value="1"/>
</dbReference>
<dbReference type="InterPro" id="IPR049900">
    <property type="entry name" value="PKS_mFAS_DH"/>
</dbReference>
<feature type="domain" description="Carrier" evidence="8">
    <location>
        <begin position="2446"/>
        <end position="2524"/>
    </location>
</feature>
<dbReference type="Pfam" id="PF08659">
    <property type="entry name" value="KR"/>
    <property type="match status" value="1"/>
</dbReference>
<evidence type="ECO:0000259" key="9">
    <source>
        <dbReference type="PROSITE" id="PS52004"/>
    </source>
</evidence>
<dbReference type="PROSITE" id="PS50075">
    <property type="entry name" value="CARRIER"/>
    <property type="match status" value="2"/>
</dbReference>
<gene>
    <name evidence="11" type="primary">pksN_3</name>
    <name evidence="11" type="ORF">IMCC3317_14630</name>
</gene>
<dbReference type="EC" id="2.3.1.-" evidence="11"/>
<keyword evidence="11" id="KW-0012">Acyltransferase</keyword>
<dbReference type="SUPFAM" id="SSF51735">
    <property type="entry name" value="NAD(P)-binding Rossmann-fold domains"/>
    <property type="match status" value="1"/>
</dbReference>
<proteinExistence type="predicted"/>
<feature type="domain" description="PKS/mFAS DH" evidence="10">
    <location>
        <begin position="3215"/>
        <end position="3497"/>
    </location>
</feature>
<dbReference type="SMART" id="SM00822">
    <property type="entry name" value="PKS_KR"/>
    <property type="match status" value="1"/>
</dbReference>
<organism evidence="11 12">
    <name type="scientific">Kordia antarctica</name>
    <dbReference type="NCBI Taxonomy" id="1218801"/>
    <lineage>
        <taxon>Bacteria</taxon>
        <taxon>Pseudomonadati</taxon>
        <taxon>Bacteroidota</taxon>
        <taxon>Flavobacteriia</taxon>
        <taxon>Flavobacteriales</taxon>
        <taxon>Flavobacteriaceae</taxon>
        <taxon>Kordia</taxon>
    </lineage>
</organism>
<dbReference type="GO" id="GO:0005886">
    <property type="term" value="C:plasma membrane"/>
    <property type="evidence" value="ECO:0007669"/>
    <property type="project" value="TreeGrafter"/>
</dbReference>
<dbReference type="Pfam" id="PF02801">
    <property type="entry name" value="Ketoacyl-synt_C"/>
    <property type="match status" value="2"/>
</dbReference>
<dbReference type="InterPro" id="IPR009081">
    <property type="entry name" value="PP-bd_ACP"/>
</dbReference>
<dbReference type="InterPro" id="IPR014030">
    <property type="entry name" value="Ketoacyl_synth_N"/>
</dbReference>
<accession>A0A7L4ZI56</accession>
<dbReference type="InterPro" id="IPR015422">
    <property type="entry name" value="PyrdxlP-dep_Trfase_small"/>
</dbReference>
<dbReference type="Pfam" id="PF00550">
    <property type="entry name" value="PP-binding"/>
    <property type="match status" value="2"/>
</dbReference>
<feature type="region of interest" description="C-terminal hotdog fold" evidence="7">
    <location>
        <begin position="3350"/>
        <end position="3497"/>
    </location>
</feature>
<dbReference type="SMART" id="SM00826">
    <property type="entry name" value="PKS_DH"/>
    <property type="match status" value="1"/>
</dbReference>
<evidence type="ECO:0000256" key="6">
    <source>
        <dbReference type="ARBA" id="ARBA00054155"/>
    </source>
</evidence>
<dbReference type="GO" id="GO:0005737">
    <property type="term" value="C:cytoplasm"/>
    <property type="evidence" value="ECO:0007669"/>
    <property type="project" value="TreeGrafter"/>
</dbReference>
<evidence type="ECO:0000256" key="2">
    <source>
        <dbReference type="ARBA" id="ARBA00022450"/>
    </source>
</evidence>
<dbReference type="GO" id="GO:0006520">
    <property type="term" value="P:amino acid metabolic process"/>
    <property type="evidence" value="ECO:0007669"/>
    <property type="project" value="InterPro"/>
</dbReference>
<dbReference type="InterPro" id="IPR020807">
    <property type="entry name" value="PKS_DH"/>
</dbReference>
<dbReference type="GO" id="GO:0031177">
    <property type="term" value="F:phosphopantetheine binding"/>
    <property type="evidence" value="ECO:0007669"/>
    <property type="project" value="InterPro"/>
</dbReference>
<dbReference type="Gene3D" id="1.10.1240.100">
    <property type="match status" value="2"/>
</dbReference>
<dbReference type="OrthoDB" id="1230081at2"/>
<dbReference type="InterPro" id="IPR036291">
    <property type="entry name" value="NAD(P)-bd_dom_sf"/>
</dbReference>
<comment type="function">
    <text evidence="6">Involved in production of the polyketide antibiotic thailandamide.</text>
</comment>
<dbReference type="SUPFAM" id="SSF53383">
    <property type="entry name" value="PLP-dependent transferases"/>
    <property type="match status" value="1"/>
</dbReference>
<feature type="region of interest" description="N-terminal hotdog fold" evidence="7">
    <location>
        <begin position="3215"/>
        <end position="3336"/>
    </location>
</feature>
<dbReference type="Gene3D" id="3.90.1150.10">
    <property type="entry name" value="Aspartate Aminotransferase, domain 1"/>
    <property type="match status" value="1"/>
</dbReference>
<reference evidence="11 12" key="1">
    <citation type="journal article" date="2013" name="Int. J. Syst. Evol. Microbiol.">
        <title>Kordia antarctica sp. nov., isolated from Antarctic seawater.</title>
        <authorList>
            <person name="Baek K."/>
            <person name="Choi A."/>
            <person name="Kang I."/>
            <person name="Lee K."/>
            <person name="Cho J.C."/>
        </authorList>
    </citation>
    <scope>NUCLEOTIDE SEQUENCE [LARGE SCALE GENOMIC DNA]</scope>
    <source>
        <strain evidence="11 12">IMCC3317</strain>
    </source>
</reference>
<feature type="domain" description="PKS/mFAS DH" evidence="10">
    <location>
        <begin position="1639"/>
        <end position="1926"/>
    </location>
</feature>
<dbReference type="FunFam" id="3.40.47.10:FF:000019">
    <property type="entry name" value="Polyketide synthase type I"/>
    <property type="match status" value="1"/>
</dbReference>
<dbReference type="InterPro" id="IPR049551">
    <property type="entry name" value="PKS_DH_C"/>
</dbReference>
<dbReference type="Pfam" id="PF21089">
    <property type="entry name" value="PKS_DH_N"/>
    <property type="match status" value="2"/>
</dbReference>
<dbReference type="PROSITE" id="PS00606">
    <property type="entry name" value="KS3_1"/>
    <property type="match status" value="2"/>
</dbReference>
<dbReference type="Pfam" id="PF14765">
    <property type="entry name" value="PS-DH"/>
    <property type="match status" value="2"/>
</dbReference>
<evidence type="ECO:0000256" key="1">
    <source>
        <dbReference type="ARBA" id="ARBA00001933"/>
    </source>
</evidence>
<dbReference type="InterPro" id="IPR018201">
    <property type="entry name" value="Ketoacyl_synth_AS"/>
</dbReference>
<feature type="domain" description="Ketosynthase family 3 (KS3)" evidence="9">
    <location>
        <begin position="2597"/>
        <end position="3034"/>
    </location>
</feature>
<comment type="caution">
    <text evidence="7">Lacks conserved residue(s) required for the propagation of feature annotation.</text>
</comment>
<dbReference type="GO" id="GO:0004315">
    <property type="term" value="F:3-oxoacyl-[acyl-carrier-protein] synthase activity"/>
    <property type="evidence" value="ECO:0007669"/>
    <property type="project" value="InterPro"/>
</dbReference>
<dbReference type="PANTHER" id="PTHR43775">
    <property type="entry name" value="FATTY ACID SYNTHASE"/>
    <property type="match status" value="1"/>
</dbReference>
<dbReference type="InterPro" id="IPR001597">
    <property type="entry name" value="ArAA_b-elim_lyase/Thr_aldolase"/>
</dbReference>
<dbReference type="InterPro" id="IPR020841">
    <property type="entry name" value="PKS_Beta-ketoAc_synthase_dom"/>
</dbReference>
<protein>
    <submittedName>
        <fullName evidence="11">Polyketide synthase PksN</fullName>
        <ecNumber evidence="11">2.3.1.-</ecNumber>
    </submittedName>
</protein>
<dbReference type="InterPro" id="IPR049490">
    <property type="entry name" value="C883_1060-like_KR_N"/>
</dbReference>
<dbReference type="GO" id="GO:0016829">
    <property type="term" value="F:lyase activity"/>
    <property type="evidence" value="ECO:0007669"/>
    <property type="project" value="InterPro"/>
</dbReference>
<dbReference type="PROSITE" id="PS52004">
    <property type="entry name" value="KS3_2"/>
    <property type="match status" value="2"/>
</dbReference>
<dbReference type="Pfam" id="PF16197">
    <property type="entry name" value="KAsynt_C_assoc"/>
    <property type="match status" value="1"/>
</dbReference>
<dbReference type="SMART" id="SM00825">
    <property type="entry name" value="PKS_KS"/>
    <property type="match status" value="2"/>
</dbReference>
<feature type="active site" description="Proton acceptor; for dehydratase activity" evidence="7">
    <location>
        <position position="1668"/>
    </location>
</feature>
<sequence>MNQKEILLESTESYLCSIMSEVADLTITTNDSSTPFLELGIDSFRILQIIKKLEEVFGTLPKTLLFENFNISDLSNHFVENYEEILNAKFADQKFIGKPTIQSANTSVEITQEETKVSQPESNSVKIATQPAEVTNTTIKPEQKVSNNEPKSKSVRNPIIISEKEAMIHPELKDWYQTTFNQYKNESSASRGTRNIAPLLFIGSEKKGYLNYSKSNNIILVYGYTGPASYLSTIAEEISQYCEDSGFEITILSDHAIESIGENPYYATPFGIISRIENIKNFSLEGSKMRRLRYQVSKFENAGECKTVEYINGTDKETDKNIATLIDEWCAPRTMVNPLIHIVKQEILVGKLSTEHRLFLTYLDNVLQNAILISPLSSEINGYLMDLEFYPSSMLLGGLEYGIVKMMEILASEGSNMLSLGGTYGCKMEESENADPELDKTLNFLRDNKIFNDEGNLQFKNKFRPSHQTIFICRPKAISNADNVTDIIMMIADPSKMEVEAEEKGSTYTKLSLEIAVTTDKNEEVAKTETAITTNISVETKAEKIHVPTENTAVMIEENERSLTLAEFNFNPLNIPSTKVAHDLKTDSWAQLESPVIDAHLNFLHSQLYKTVNINESLQSVFPFSHISITSSGRNAEKAFFKSWNKKGIAVQNLLFATTIYHEIENGFSPKEIPHTEVFKLNSEELFKGNLHWEALEKEIEKEHKSISFVAIEISNNAAGGAPVSIQHLKEVKKLLSKYSIPLVMDGTRVLENAKFIIENEKEYAGKTIWEVARNIYSCADAVWASLPKDFCINKGGIIATNDEALYNKVQDVIEDEGIGLDIIDKKLIAISFENKNILERRITNRIENVKLIHDAVSKHGIPIFKPVGTHCILIDVKQIPEFKSFENPVTSFNAWMFLNTGIRGGAHNAGMQKNSAINDVVRLAIHVGIEQKEATEIANKLIQLFKNMENIPELLLQGNTEAYGTINATYTLKQYHNVSKNIVPIPDQNTTAVAEHVNVTTTTNNSTAKEATQKQATSTDRKYQIEDIAIVGMSGRYPKAKNLDELWDNLIQGKDCVETIPEERLKQRKTTKFSKKYRGGFLSDVDKFDSMFFNISPAVAEMFDPQERLLLETAWESIEDAGYYPEILTPENTPKNIGVFVGAVWTMYQMIGAEEKLVGKDVNPNSFLWSVANRISYCLNLSGPSLSVDTACSSSMTALYLACEAIYNGECSGAIVGGVNLDLHASKFDINSFGGALSPDGVCRTFGKGANGYVAGEGVGTIFIKPLKQAIEDGDHIHGVIKSVAVNHGGRTSGYMVPDPKAQGNLIGTALEKGKVDARTVGYIEAHGTGTELGDPIEIAGLQNAFKKYSVENQTCAVGSVKTNIGHLEAAAGVVGIHKVLLQMRHKKLVPSLHSAELNEFIDFTNSPFYVEQEFKDWKPKTIDGVQFPLRAGISSFGAGGANAHVIIESYENENKNVAVEEAPTYQIFPLSALKKDRLIETATRLLKFLEHDVSLKESSQVHINDIGHTLRVGRKSFEHRLVIIAATKQELIEKLGLFIEDKNDANTLKGVVEKVGNIARLLSKSEKKSFVELIAKSGNLQKLGQLWIEGIVNDWQDLNSAKAGKRVSLPTYPFADKRHWVETSENGTVLAASTIDHPLIDANESTFERQIFKKTFNDTEFFIYDHLVSDIPTLPGVAYLDFARKAGELAAGRKVKAIKNIVWLNPITVTDSKPVDIWIELIPQAVEVKFEIFGKNVEGVKQLHSQGRIAYVTDETEEVIPEYIDIKAIQARCTKVGDGKDAYPIFGKLGLGLGPSFQVLQEVFKNDDEMFGIMKVPDVCLDDFQDFILHPSLLDGAGQTVMASHLLAATDDSGGMVVPYSFGEVVILHPLTTNCYSYIQKVDDPKSKLSKANLIITDEDGKILVKINESIGIPLTDIHEKPAGSPEAGITAEVDEFEDLYYTNLWEESQVTIPQAEANTQHSILLFDTDEKLYNAYQKDSGKNIILIQAGKAFKASGENKYTINPENKDDYIQLLEAIHKQGNTFGKICYAWSKSPFQEEEAFLNESLDTGIYSFLYVCQSLIHLKSDTKFQVVYLFNGIENEYQPHNEAVSGFIKSLHLEQSNIMCKTVEIQNNDTPTDIVKMFVSELHTDTIEDLAVRYQKEQRFVRKLKNIQNWNDEKSAISQQALKEKGVYLITGGVGGLGFIFAEYLAKECKARLILTGRSKLSEEKSIQINELEALGAEVLYLPTDVSKLEEVTKLVTEGKKKFGTIDGIIHSAGVLRDSNVRSKTREEMSAVFAPKIYGAFYLDELTKNDKLDFFVTFSSMAAVGGNMGQSDYSYANHFMDTYMKRRTALEAKGERSGKSLSLNWSIWASGGMKLDTQMEAFFKNSLGIRPLSTAVGIGTFTKGLLSEQTQIVVVEGMQERMEIAWGIRKKAVEAVEATATNDAADSSSSGGDNEEVSKLIQKELIKIAMDFLKLEEDDVSIDKILLDIGFDSIGLATYANALNDKYGLTDITPVLFFEYPSIREITKYLATEHNEAVTKTYNLAGGGTTKSAEPTAKVTTETKATPEAAPTFTGINKGWNAGQATQNTNNQPAQSGGLSVASRFIDCPIAIVGIGGVMPKSRDMVEYWENLKNGENMISVIPRDRWIWEDYDGDPITEVNKTNSKWGGFIDDADKFDPLFFGISPREAEMMDPQQRVFLETVWSTIEDSGYKISDLSGTKTGLFVGVAVHDYADLMNTLQVELDGYTASGNSHCMLVNRISFLLNLRGPSAPIDTACSSSLIAIHRAVESIHTGSSDMAIVGGVQLMMTPAAHISFGMAGMLSTDGKCKTFDESASGYVRGEGSGAVFLKTLAQAEEDNDQIYAVIKSTAENHGGRAAMLTAPNPNAQAELIVEAYEKAEIDPATVGYIECHGTGTSLGDPIEVRALAKSFKELYQKHNKTIPSTPHIGLSSVKTNIGHLETAAGISSFLKAVLAMKHKQIPASLHFENLNPHINFAGTPFYVVDKTTDWKRITGADGKEFPRRAGISSFGFGGANAHVVIEEYIPSKKEEKIEFQKPFMFTLSAKNTERLKVYAESILRHVDNYEVDLLNLTYTLQIGRDAMTQRLGFAVNSLSELKQLLSDYIAGNDIENIYQGKIKSKKEKAELESLHGSHETSIDAWIVNYSYEEMLKAWVEGFDFDWNRIYGEAKPKRINIPTYPFAKERYWFEFDPNASRGKTTAVIHPLLHTNTSVLKQQAYTSSFNENEFFLTDDKVSGKKKLAAGAFLEMANVAVTHAAFSKLEFTALEFKNMNWSSPFLANKDTSISLALYEEDENNILFEAFSSEEGEEVVHFDGKAILDAQTKLQQIDIELLKNQLNTGKTNYEELFKTFIENGLNGYSYPEIKFASKGHKQFLMQLVLPTELQNDTTDYILNPAIIEVALHASGLMIHADHYKDKSPLPAKLERLKIVAPCENEMYIWVRHSRSNSEDENHIELDIDLINAKGEICISLKSITFVEENNGTTNKFESHELEQYLESFYDLIPNGSPGKSSESINDEFQRLLGEDFSHRN</sequence>
<dbReference type="InterPro" id="IPR049552">
    <property type="entry name" value="PKS_DH_N"/>
</dbReference>
<dbReference type="SMART" id="SM01294">
    <property type="entry name" value="PKS_PP_betabranch"/>
    <property type="match status" value="1"/>
</dbReference>
<dbReference type="GO" id="GO:0071770">
    <property type="term" value="P:DIM/DIP cell wall layer assembly"/>
    <property type="evidence" value="ECO:0007669"/>
    <property type="project" value="TreeGrafter"/>
</dbReference>
<evidence type="ECO:0000313" key="12">
    <source>
        <dbReference type="Proteomes" id="UP000464657"/>
    </source>
</evidence>
<dbReference type="InterPro" id="IPR036736">
    <property type="entry name" value="ACP-like_sf"/>
</dbReference>
<keyword evidence="3" id="KW-0597">Phosphoprotein</keyword>
<dbReference type="InterPro" id="IPR057326">
    <property type="entry name" value="KR_dom"/>
</dbReference>
<keyword evidence="5" id="KW-0663">Pyridoxal phosphate</keyword>
<dbReference type="InterPro" id="IPR016039">
    <property type="entry name" value="Thiolase-like"/>
</dbReference>
<evidence type="ECO:0000256" key="3">
    <source>
        <dbReference type="ARBA" id="ARBA00022553"/>
    </source>
</evidence>
<feature type="region of interest" description="C-terminal hotdog fold" evidence="7">
    <location>
        <begin position="1776"/>
        <end position="1926"/>
    </location>
</feature>
<dbReference type="KEGG" id="kan:IMCC3317_14630"/>
<keyword evidence="12" id="KW-1185">Reference proteome</keyword>
<dbReference type="RefSeq" id="WP_160128837.1">
    <property type="nucleotide sequence ID" value="NZ_CP019288.1"/>
</dbReference>
<dbReference type="InterPro" id="IPR013968">
    <property type="entry name" value="PKS_KR"/>
</dbReference>
<dbReference type="Pfam" id="PF00109">
    <property type="entry name" value="ketoacyl-synt"/>
    <property type="match status" value="2"/>
</dbReference>
<dbReference type="GO" id="GO:0006633">
    <property type="term" value="P:fatty acid biosynthetic process"/>
    <property type="evidence" value="ECO:0007669"/>
    <property type="project" value="InterPro"/>
</dbReference>
<dbReference type="SMART" id="SM00823">
    <property type="entry name" value="PKS_PP"/>
    <property type="match status" value="2"/>
</dbReference>
<feature type="domain" description="Carrier" evidence="8">
    <location>
        <begin position="9"/>
        <end position="82"/>
    </location>
</feature>
<comment type="cofactor">
    <cofactor evidence="1">
        <name>pyridoxal 5'-phosphate</name>
        <dbReference type="ChEBI" id="CHEBI:597326"/>
    </cofactor>
</comment>
<feature type="region of interest" description="N-terminal hotdog fold" evidence="7">
    <location>
        <begin position="1639"/>
        <end position="1758"/>
    </location>
</feature>
<dbReference type="PROSITE" id="PS52019">
    <property type="entry name" value="PKS_MFAS_DH"/>
    <property type="match status" value="2"/>
</dbReference>
<evidence type="ECO:0000313" key="11">
    <source>
        <dbReference type="EMBL" id="QHI36109.1"/>
    </source>
</evidence>
<feature type="active site" description="Proton donor; for dehydratase activity" evidence="7">
    <location>
        <position position="1837"/>
    </location>
</feature>
<dbReference type="Pfam" id="PF22621">
    <property type="entry name" value="CurL-like_PKS_C"/>
    <property type="match status" value="1"/>
</dbReference>
<name>A0A7L4ZI56_9FLAO</name>
<dbReference type="Gene3D" id="3.40.47.10">
    <property type="match status" value="2"/>
</dbReference>
<keyword evidence="4 11" id="KW-0808">Transferase</keyword>
<dbReference type="EMBL" id="CP019288">
    <property type="protein sequence ID" value="QHI36109.1"/>
    <property type="molecule type" value="Genomic_DNA"/>
</dbReference>
<dbReference type="Pfam" id="PF09924">
    <property type="entry name" value="LPG_synthase_C"/>
    <property type="match status" value="1"/>
</dbReference>
<dbReference type="InterPro" id="IPR020806">
    <property type="entry name" value="PKS_PP-bd"/>
</dbReference>
<dbReference type="Pfam" id="PF21394">
    <property type="entry name" value="Beta-ketacyl_N"/>
    <property type="match status" value="1"/>
</dbReference>
<dbReference type="Gene3D" id="1.10.1200.10">
    <property type="entry name" value="ACP-like"/>
    <property type="match status" value="2"/>
</dbReference>
<dbReference type="SUPFAM" id="SSF47336">
    <property type="entry name" value="ACP-like"/>
    <property type="match status" value="2"/>
</dbReference>
<dbReference type="Gene3D" id="3.10.129.110">
    <property type="entry name" value="Polyketide synthase dehydratase"/>
    <property type="match status" value="2"/>
</dbReference>
<dbReference type="Proteomes" id="UP000464657">
    <property type="component" value="Chromosome"/>
</dbReference>
<dbReference type="Pfam" id="PF01212">
    <property type="entry name" value="Beta_elim_lyase"/>
    <property type="match status" value="1"/>
</dbReference>
<dbReference type="InterPro" id="IPR024320">
    <property type="entry name" value="LPG_synthase_C"/>
</dbReference>
<dbReference type="InterPro" id="IPR015424">
    <property type="entry name" value="PyrdxlP-dep_Trfase"/>
</dbReference>
<dbReference type="InterPro" id="IPR014031">
    <property type="entry name" value="Ketoacyl_synth_C"/>
</dbReference>
<dbReference type="GO" id="GO:0004312">
    <property type="term" value="F:fatty acid synthase activity"/>
    <property type="evidence" value="ECO:0007669"/>
    <property type="project" value="TreeGrafter"/>
</dbReference>
<evidence type="ECO:0000256" key="4">
    <source>
        <dbReference type="ARBA" id="ARBA00022679"/>
    </source>
</evidence>
<evidence type="ECO:0000259" key="8">
    <source>
        <dbReference type="PROSITE" id="PS50075"/>
    </source>
</evidence>
<evidence type="ECO:0000256" key="5">
    <source>
        <dbReference type="ARBA" id="ARBA00022898"/>
    </source>
</evidence>
<dbReference type="PANTHER" id="PTHR43775:SF37">
    <property type="entry name" value="SI:DKEY-61P9.11"/>
    <property type="match status" value="1"/>
</dbReference>
<dbReference type="InterPro" id="IPR050091">
    <property type="entry name" value="PKS_NRPS_Biosynth_Enz"/>
</dbReference>
<evidence type="ECO:0000256" key="7">
    <source>
        <dbReference type="PROSITE-ProRule" id="PRU01363"/>
    </source>
</evidence>
<evidence type="ECO:0000259" key="10">
    <source>
        <dbReference type="PROSITE" id="PS52019"/>
    </source>
</evidence>